<dbReference type="AlphaFoldDB" id="A0AA35MBT1"/>
<comment type="caution">
    <text evidence="2">The sequence shown here is derived from an EMBL/GenBank/DDBJ whole genome shotgun (WGS) entry which is preliminary data.</text>
</comment>
<evidence type="ECO:0000313" key="2">
    <source>
        <dbReference type="EMBL" id="CAI6093709.1"/>
    </source>
</evidence>
<sequence>MSPPPLIGVITGVDGVVVEPLRSRAALFRCGEGFITSYFALFFAFFMFLVGKIKYMLEGRCGYGFVKPAEADLHSGMAEINAECRQWEEGGLEETEKARLAEMPFWRRVWEKTWQF</sequence>
<dbReference type="Proteomes" id="UP001160390">
    <property type="component" value="Unassembled WGS sequence"/>
</dbReference>
<keyword evidence="1" id="KW-1133">Transmembrane helix</keyword>
<keyword evidence="1" id="KW-0812">Transmembrane</keyword>
<protein>
    <submittedName>
        <fullName evidence="2">Uncharacterized protein</fullName>
    </submittedName>
</protein>
<evidence type="ECO:0000313" key="3">
    <source>
        <dbReference type="Proteomes" id="UP001160390"/>
    </source>
</evidence>
<reference evidence="2" key="1">
    <citation type="submission" date="2023-01" db="EMBL/GenBank/DDBJ databases">
        <authorList>
            <person name="Piombo E."/>
        </authorList>
    </citation>
    <scope>NUCLEOTIDE SEQUENCE</scope>
</reference>
<name>A0AA35MBT1_9HYPO</name>
<gene>
    <name evidence="2" type="ORF">CCHLO57077_00000782</name>
</gene>
<organism evidence="2 3">
    <name type="scientific">Clonostachys chloroleuca</name>
    <dbReference type="NCBI Taxonomy" id="1926264"/>
    <lineage>
        <taxon>Eukaryota</taxon>
        <taxon>Fungi</taxon>
        <taxon>Dikarya</taxon>
        <taxon>Ascomycota</taxon>
        <taxon>Pezizomycotina</taxon>
        <taxon>Sordariomycetes</taxon>
        <taxon>Hypocreomycetidae</taxon>
        <taxon>Hypocreales</taxon>
        <taxon>Bionectriaceae</taxon>
        <taxon>Clonostachys</taxon>
    </lineage>
</organism>
<dbReference type="EMBL" id="CABFNP030001245">
    <property type="protein sequence ID" value="CAI6093709.1"/>
    <property type="molecule type" value="Genomic_DNA"/>
</dbReference>
<keyword evidence="3" id="KW-1185">Reference proteome</keyword>
<accession>A0AA35MBT1</accession>
<feature type="transmembrane region" description="Helical" evidence="1">
    <location>
        <begin position="26"/>
        <end position="50"/>
    </location>
</feature>
<proteinExistence type="predicted"/>
<keyword evidence="1" id="KW-0472">Membrane</keyword>
<evidence type="ECO:0000256" key="1">
    <source>
        <dbReference type="SAM" id="Phobius"/>
    </source>
</evidence>